<feature type="transmembrane region" description="Helical" evidence="6">
    <location>
        <begin position="284"/>
        <end position="305"/>
    </location>
</feature>
<evidence type="ECO:0008006" key="9">
    <source>
        <dbReference type="Google" id="ProtNLM"/>
    </source>
</evidence>
<evidence type="ECO:0000256" key="3">
    <source>
        <dbReference type="ARBA" id="ARBA00022692"/>
    </source>
</evidence>
<sequence length="416" mass="45928">MAIGSFMVLPLMLEKLGQNTFGIWMVISSSVGLMGFLDLGLGSALMNYIAFNSDRKADVVKFIKTAYMIQFCFIGILLIVLQLSFAHIPWDGILNIRQPGANVLRAVAITVTCFLVNLVTSTIYAIQKGLQKSYTANAWLLAGTIIYLLLLWLVLMKNPALEWIALVNFGVPVVVSLVNSVLFLYKEQVFSQAFISRNISWREMKLFTGDSALLLFLQLAAMICFQTDCLILAHYTTYAGVAQFTVAAKIFAIPMVILGVYLQSLWPAYAKAFSDGNWAWIKRVFLNSLFFAFLGAVIFVAAIGLSKDLLVKYWLSGQMQISAALLAAFGLWAVVNSIDSNIATLLNGLKKLKLQAFWALIMVMANLTFSILLVKSYGVPGVIWGTVLSTTLCSVIPCAVYIKHLYNVNIKLKAAN</sequence>
<evidence type="ECO:0000313" key="7">
    <source>
        <dbReference type="EMBL" id="MXV14242.1"/>
    </source>
</evidence>
<keyword evidence="4 6" id="KW-1133">Transmembrane helix</keyword>
<evidence type="ECO:0000256" key="2">
    <source>
        <dbReference type="ARBA" id="ARBA00022475"/>
    </source>
</evidence>
<comment type="caution">
    <text evidence="7">The sequence shown here is derived from an EMBL/GenBank/DDBJ whole genome shotgun (WGS) entry which is preliminary data.</text>
</comment>
<feature type="transmembrane region" description="Helical" evidence="6">
    <location>
        <begin position="317"/>
        <end position="335"/>
    </location>
</feature>
<feature type="transmembrane region" description="Helical" evidence="6">
    <location>
        <begin position="356"/>
        <end position="375"/>
    </location>
</feature>
<dbReference type="GO" id="GO:0005886">
    <property type="term" value="C:plasma membrane"/>
    <property type="evidence" value="ECO:0007669"/>
    <property type="project" value="UniProtKB-SubCell"/>
</dbReference>
<gene>
    <name evidence="7" type="ORF">GS398_02945</name>
</gene>
<feature type="transmembrane region" description="Helical" evidence="6">
    <location>
        <begin position="206"/>
        <end position="235"/>
    </location>
</feature>
<evidence type="ECO:0000313" key="8">
    <source>
        <dbReference type="Proteomes" id="UP000451233"/>
    </source>
</evidence>
<keyword evidence="2" id="KW-1003">Cell membrane</keyword>
<dbReference type="Proteomes" id="UP000451233">
    <property type="component" value="Unassembled WGS sequence"/>
</dbReference>
<feature type="transmembrane region" description="Helical" evidence="6">
    <location>
        <begin position="381"/>
        <end position="402"/>
    </location>
</feature>
<keyword evidence="8" id="KW-1185">Reference proteome</keyword>
<dbReference type="RefSeq" id="WP_160905227.1">
    <property type="nucleotide sequence ID" value="NZ_WVHS01000001.1"/>
</dbReference>
<keyword evidence="3 6" id="KW-0812">Transmembrane</keyword>
<evidence type="ECO:0000256" key="5">
    <source>
        <dbReference type="ARBA" id="ARBA00023136"/>
    </source>
</evidence>
<name>A0A7K1XTF8_9SPHI</name>
<feature type="transmembrane region" description="Helical" evidence="6">
    <location>
        <begin position="66"/>
        <end position="86"/>
    </location>
</feature>
<dbReference type="AlphaFoldDB" id="A0A7K1XTF8"/>
<dbReference type="PANTHER" id="PTHR30250:SF26">
    <property type="entry name" value="PSMA PROTEIN"/>
    <property type="match status" value="1"/>
</dbReference>
<accession>A0A7K1XTF8</accession>
<dbReference type="InterPro" id="IPR050833">
    <property type="entry name" value="Poly_Biosynth_Transport"/>
</dbReference>
<feature type="transmembrane region" description="Helical" evidence="6">
    <location>
        <begin position="106"/>
        <end position="126"/>
    </location>
</feature>
<feature type="transmembrane region" description="Helical" evidence="6">
    <location>
        <begin position="241"/>
        <end position="263"/>
    </location>
</feature>
<evidence type="ECO:0000256" key="4">
    <source>
        <dbReference type="ARBA" id="ARBA00022989"/>
    </source>
</evidence>
<proteinExistence type="predicted"/>
<feature type="transmembrane region" description="Helical" evidence="6">
    <location>
        <begin position="21"/>
        <end position="45"/>
    </location>
</feature>
<dbReference type="EMBL" id="WVHS01000001">
    <property type="protein sequence ID" value="MXV14242.1"/>
    <property type="molecule type" value="Genomic_DNA"/>
</dbReference>
<organism evidence="7 8">
    <name type="scientific">Hufsiella ginkgonis</name>
    <dbReference type="NCBI Taxonomy" id="2695274"/>
    <lineage>
        <taxon>Bacteria</taxon>
        <taxon>Pseudomonadati</taxon>
        <taxon>Bacteroidota</taxon>
        <taxon>Sphingobacteriia</taxon>
        <taxon>Sphingobacteriales</taxon>
        <taxon>Sphingobacteriaceae</taxon>
        <taxon>Hufsiella</taxon>
    </lineage>
</organism>
<feature type="transmembrane region" description="Helical" evidence="6">
    <location>
        <begin position="138"/>
        <end position="155"/>
    </location>
</feature>
<evidence type="ECO:0000256" key="6">
    <source>
        <dbReference type="SAM" id="Phobius"/>
    </source>
</evidence>
<dbReference type="PANTHER" id="PTHR30250">
    <property type="entry name" value="PST FAMILY PREDICTED COLANIC ACID TRANSPORTER"/>
    <property type="match status" value="1"/>
</dbReference>
<reference evidence="7 8" key="1">
    <citation type="submission" date="2019-11" db="EMBL/GenBank/DDBJ databases">
        <title>Pedobacter sp. HMF7056 Genome sequencing and assembly.</title>
        <authorList>
            <person name="Kang H."/>
            <person name="Kim H."/>
            <person name="Joh K."/>
        </authorList>
    </citation>
    <scope>NUCLEOTIDE SEQUENCE [LARGE SCALE GENOMIC DNA]</scope>
    <source>
        <strain evidence="7 8">HMF7056</strain>
    </source>
</reference>
<comment type="subcellular location">
    <subcellularLocation>
        <location evidence="1">Cell membrane</location>
        <topology evidence="1">Multi-pass membrane protein</topology>
    </subcellularLocation>
</comment>
<evidence type="ECO:0000256" key="1">
    <source>
        <dbReference type="ARBA" id="ARBA00004651"/>
    </source>
</evidence>
<protein>
    <recommendedName>
        <fullName evidence="9">Oligosaccharide flippase family protein</fullName>
    </recommendedName>
</protein>
<feature type="transmembrane region" description="Helical" evidence="6">
    <location>
        <begin position="161"/>
        <end position="185"/>
    </location>
</feature>
<keyword evidence="5 6" id="KW-0472">Membrane</keyword>